<dbReference type="EMBL" id="CP097332">
    <property type="protein sequence ID" value="UQX89012.1"/>
    <property type="molecule type" value="Genomic_DNA"/>
</dbReference>
<proteinExistence type="predicted"/>
<accession>A0ABY4R0H4</accession>
<name>A0ABY4R0H4_9ACTN</name>
<reference evidence="2" key="1">
    <citation type="journal article" date="2018" name="Int. J. Syst. Evol. Microbiol.">
        <title>Jatrophihabitans telluris sp. nov., isolated from sediment soil of lava forest wetlands and the emended description of the genus Jatrophihabitans.</title>
        <authorList>
            <person name="Lee K.C."/>
            <person name="Suh M.K."/>
            <person name="Eom M.K."/>
            <person name="Kim K.K."/>
            <person name="Kim J.S."/>
            <person name="Kim D.S."/>
            <person name="Ko S.H."/>
            <person name="Shin Y.K."/>
            <person name="Lee J.S."/>
        </authorList>
    </citation>
    <scope>NUCLEOTIDE SEQUENCE</scope>
    <source>
        <strain evidence="2">N237</strain>
    </source>
</reference>
<feature type="compositionally biased region" description="Pro residues" evidence="1">
    <location>
        <begin position="96"/>
        <end position="110"/>
    </location>
</feature>
<protein>
    <submittedName>
        <fullName evidence="2">Uncharacterized protein</fullName>
    </submittedName>
</protein>
<feature type="region of interest" description="Disordered" evidence="1">
    <location>
        <begin position="80"/>
        <end position="152"/>
    </location>
</feature>
<dbReference type="Proteomes" id="UP001056336">
    <property type="component" value="Chromosome"/>
</dbReference>
<sequence length="355" mass="36216">MSPNGTRGPQASDDLDALIRSALTARADQVVETMLRPAAPPQLTDNRSATILRWPWAGPVLAAAAVAALAVGTSTIVHRADGHHAPPASPSGTPMPHQPVPTFGPTPVPTSSPTRSATPSGTGSSSRPSTGPSASTSPAPSGSSGSSGSGSTTFELGYQPLWPFADGSQVAAWQSAHQTNGSQPWHLDAGETALFFTRNYLGFTELTRVTITRVDDTGAHVGVGYLDPNGTTHTSAVLHLLRFGTTSQAPWEVVGSDDTTLSLEQPAYGSSVSSPVAVGGHITGVDEAIRVSVRSLASGGATAPVLASVPAGGNHSPWSTGPIDLRLHGTLTIVASTGGHLQQVERFAIQGVTAN</sequence>
<gene>
    <name evidence="2" type="ORF">M6D93_03190</name>
</gene>
<keyword evidence="3" id="KW-1185">Reference proteome</keyword>
<feature type="compositionally biased region" description="Low complexity" evidence="1">
    <location>
        <begin position="111"/>
        <end position="152"/>
    </location>
</feature>
<evidence type="ECO:0000313" key="2">
    <source>
        <dbReference type="EMBL" id="UQX89012.1"/>
    </source>
</evidence>
<evidence type="ECO:0000256" key="1">
    <source>
        <dbReference type="SAM" id="MobiDB-lite"/>
    </source>
</evidence>
<organism evidence="2 3">
    <name type="scientific">Jatrophihabitans telluris</name>
    <dbReference type="NCBI Taxonomy" id="2038343"/>
    <lineage>
        <taxon>Bacteria</taxon>
        <taxon>Bacillati</taxon>
        <taxon>Actinomycetota</taxon>
        <taxon>Actinomycetes</taxon>
        <taxon>Jatrophihabitantales</taxon>
        <taxon>Jatrophihabitantaceae</taxon>
        <taxon>Jatrophihabitans</taxon>
    </lineage>
</organism>
<evidence type="ECO:0000313" key="3">
    <source>
        <dbReference type="Proteomes" id="UP001056336"/>
    </source>
</evidence>
<dbReference type="RefSeq" id="WP_249772908.1">
    <property type="nucleotide sequence ID" value="NZ_CP097332.1"/>
</dbReference>
<reference evidence="2" key="2">
    <citation type="submission" date="2022-05" db="EMBL/GenBank/DDBJ databases">
        <authorList>
            <person name="Kim J.-S."/>
            <person name="Lee K."/>
            <person name="Suh M."/>
            <person name="Eom M."/>
            <person name="Kim J.-S."/>
            <person name="Kim D.-S."/>
            <person name="Ko S.-H."/>
            <person name="Shin Y."/>
            <person name="Lee J.-S."/>
        </authorList>
    </citation>
    <scope>NUCLEOTIDE SEQUENCE</scope>
    <source>
        <strain evidence="2">N237</strain>
    </source>
</reference>